<reference evidence="3 4" key="1">
    <citation type="submission" date="2021-01" db="EMBL/GenBank/DDBJ databases">
        <title>Whole genome shotgun sequence of Actinoplanes palleronii NBRC 14916.</title>
        <authorList>
            <person name="Komaki H."/>
            <person name="Tamura T."/>
        </authorList>
    </citation>
    <scope>NUCLEOTIDE SEQUENCE [LARGE SCALE GENOMIC DNA]</scope>
    <source>
        <strain evidence="3 4">NBRC 14916</strain>
    </source>
</reference>
<gene>
    <name evidence="3" type="ORF">Apa02nite_021810</name>
</gene>
<keyword evidence="4" id="KW-1185">Reference proteome</keyword>
<dbReference type="EMBL" id="BOMS01000026">
    <property type="protein sequence ID" value="GIE66073.1"/>
    <property type="molecule type" value="Genomic_DNA"/>
</dbReference>
<protein>
    <recommendedName>
        <fullName evidence="2">DUF2264 domain-containing protein</fullName>
    </recommendedName>
</protein>
<dbReference type="PANTHER" id="PTHR35339:SF4">
    <property type="entry name" value="LINALOOL DEHYDRATASE_ISOMERASE DOMAIN-CONTAINING PROTEIN"/>
    <property type="match status" value="1"/>
</dbReference>
<dbReference type="RefSeq" id="WP_239164238.1">
    <property type="nucleotide sequence ID" value="NZ_BAAATY010000004.1"/>
</dbReference>
<sequence>MPEDLRTLTRTDQDWSRDDWLNLADRLLAAARRHGSPGHARIVPPGAEGGYGRDVDGLEGFARTFLTAGFRIAGARGAGLDELIDWYATGLAAGVDPASPERWVRLTEHGQAKVEAASIALILDMTRPWLWDRLGERVQEQVVDYLAPAVGDDTYPQINWVWFRLVVQTFLRSVGGPWSAGEVEADLATHDSFRRAGGWLSDGSRRAYDHYTGWALHLYPTLWARMAGAEDLAAPRRQRYTDDLDRYLQDALALVGGDGSPLLQGRSLIYRFAAAAPFWAGAIAGVPSAPPGQLRHAATRIVQHFAERGAPDADGLLSLGWHGPWRRLAQSYSGPGSPYWASKGLLGIALPADHPVWTAPGEPLPIERGDVSRAVTAPGWLISGTGADGIVRVVNHGTDHAYEGQPGADSPLYARLGYSTATAPVLDESGWIAPVDQSVTLIDRAGNTTHRAGMRTLVVQEGLAGSRGPVHWIRADDSGPDHGSGRSGTAERAATLTVFSLVRGPFELRLARVDDLAGDPDTLRLRVGGWPVAGRGEAAVIAATVTATGNGLTSYLAAIPPLGSKPGFGTGREPGRRSGPEAGSEPGFGHGREPGRRPGPEAGSEPGFGGGSEAGFTVHDDAGPLGGPVRVPWADHPVRAGVWTATLLALTAAPVVGPHCRAGLGPGENVTVTWPDGVTTRHHLDLKEKG</sequence>
<dbReference type="InterPro" id="IPR016624">
    <property type="entry name" value="UCP014753"/>
</dbReference>
<dbReference type="Pfam" id="PF10022">
    <property type="entry name" value="DUF2264"/>
    <property type="match status" value="1"/>
</dbReference>
<evidence type="ECO:0000256" key="1">
    <source>
        <dbReference type="SAM" id="MobiDB-lite"/>
    </source>
</evidence>
<organism evidence="3 4">
    <name type="scientific">Actinoplanes palleronii</name>
    <dbReference type="NCBI Taxonomy" id="113570"/>
    <lineage>
        <taxon>Bacteria</taxon>
        <taxon>Bacillati</taxon>
        <taxon>Actinomycetota</taxon>
        <taxon>Actinomycetes</taxon>
        <taxon>Micromonosporales</taxon>
        <taxon>Micromonosporaceae</taxon>
        <taxon>Actinoplanes</taxon>
    </lineage>
</organism>
<name>A0ABQ4B5Y2_9ACTN</name>
<dbReference type="Proteomes" id="UP000624709">
    <property type="component" value="Unassembled WGS sequence"/>
</dbReference>
<accession>A0ABQ4B5Y2</accession>
<feature type="region of interest" description="Disordered" evidence="1">
    <location>
        <begin position="563"/>
        <end position="623"/>
    </location>
</feature>
<evidence type="ECO:0000313" key="3">
    <source>
        <dbReference type="EMBL" id="GIE66073.1"/>
    </source>
</evidence>
<dbReference type="InterPro" id="IPR049349">
    <property type="entry name" value="DUF2264_N"/>
</dbReference>
<feature type="compositionally biased region" description="Basic and acidic residues" evidence="1">
    <location>
        <begin position="590"/>
        <end position="599"/>
    </location>
</feature>
<evidence type="ECO:0000313" key="4">
    <source>
        <dbReference type="Proteomes" id="UP000624709"/>
    </source>
</evidence>
<dbReference type="PANTHER" id="PTHR35339">
    <property type="entry name" value="LINALOOL DEHYDRATASE_ISOMERASE DOMAIN-CONTAINING PROTEIN"/>
    <property type="match status" value="1"/>
</dbReference>
<comment type="caution">
    <text evidence="3">The sequence shown here is derived from an EMBL/GenBank/DDBJ whole genome shotgun (WGS) entry which is preliminary data.</text>
</comment>
<feature type="domain" description="DUF2264" evidence="2">
    <location>
        <begin position="16"/>
        <end position="363"/>
    </location>
</feature>
<proteinExistence type="predicted"/>
<evidence type="ECO:0000259" key="2">
    <source>
        <dbReference type="Pfam" id="PF10022"/>
    </source>
</evidence>